<protein>
    <submittedName>
        <fullName evidence="1">Lycopene cyclase family protein</fullName>
    </submittedName>
</protein>
<dbReference type="EMBL" id="JBHUKR010000004">
    <property type="protein sequence ID" value="MFD2416115.1"/>
    <property type="molecule type" value="Genomic_DNA"/>
</dbReference>
<sequence length="352" mass="37458">MRDVLVAGAGPAGWALASACARLGLRTALVAPAPRERWPATYGVWRDELPDLPGYAIAAAPAATLAVGTSGHRLDREYLILDNDGLRRHLTHPAVEVLTGRAEGLQARVVVNATGARARPGGAEQTAYGLVLPAEDAAPLVPANTALLMDWSHPVRDPSFLYAVPRSDGVLVEETSLARAPGLPPDILAARLRHRLSAAGIRIPASPREELVRIPLDAPRAPAPAFGAAAGLIHPATGYSLATSLRLAPPVARALHEGLRDGPAEAIRAASHEIWPPAARAVHRLRLHGFRALLTMSPQTTAEFFELFFRLPAELQRAMTSGRTDLAGTVAAMTELFREAPWRVRIALMALG</sequence>
<keyword evidence="2" id="KW-1185">Reference proteome</keyword>
<evidence type="ECO:0000313" key="2">
    <source>
        <dbReference type="Proteomes" id="UP001597417"/>
    </source>
</evidence>
<dbReference type="Proteomes" id="UP001597417">
    <property type="component" value="Unassembled WGS sequence"/>
</dbReference>
<reference evidence="2" key="1">
    <citation type="journal article" date="2019" name="Int. J. Syst. Evol. Microbiol.">
        <title>The Global Catalogue of Microorganisms (GCM) 10K type strain sequencing project: providing services to taxonomists for standard genome sequencing and annotation.</title>
        <authorList>
            <consortium name="The Broad Institute Genomics Platform"/>
            <consortium name="The Broad Institute Genome Sequencing Center for Infectious Disease"/>
            <person name="Wu L."/>
            <person name="Ma J."/>
        </authorList>
    </citation>
    <scope>NUCLEOTIDE SEQUENCE [LARGE SCALE GENOMIC DNA]</scope>
    <source>
        <strain evidence="2">CGMCC 4.7645</strain>
    </source>
</reference>
<dbReference type="PANTHER" id="PTHR39757">
    <property type="match status" value="1"/>
</dbReference>
<dbReference type="InterPro" id="IPR036188">
    <property type="entry name" value="FAD/NAD-bd_sf"/>
</dbReference>
<gene>
    <name evidence="1" type="ORF">ACFSXZ_07225</name>
</gene>
<proteinExistence type="predicted"/>
<comment type="caution">
    <text evidence="1">The sequence shown here is derived from an EMBL/GenBank/DDBJ whole genome shotgun (WGS) entry which is preliminary data.</text>
</comment>
<dbReference type="Gene3D" id="3.50.50.60">
    <property type="entry name" value="FAD/NAD(P)-binding domain"/>
    <property type="match status" value="1"/>
</dbReference>
<dbReference type="SUPFAM" id="SSF51905">
    <property type="entry name" value="FAD/NAD(P)-binding domain"/>
    <property type="match status" value="1"/>
</dbReference>
<name>A0ABW5FM41_9PSEU</name>
<dbReference type="PANTHER" id="PTHR39757:SF5">
    <property type="entry name" value="OS02G0190600 PROTEIN"/>
    <property type="match status" value="1"/>
</dbReference>
<dbReference type="Pfam" id="PF05834">
    <property type="entry name" value="Lycopene_cycl"/>
    <property type="match status" value="2"/>
</dbReference>
<accession>A0ABW5FM41</accession>
<evidence type="ECO:0000313" key="1">
    <source>
        <dbReference type="EMBL" id="MFD2416115.1"/>
    </source>
</evidence>
<dbReference type="PRINTS" id="PR00368">
    <property type="entry name" value="FADPNR"/>
</dbReference>
<dbReference type="PRINTS" id="PR00469">
    <property type="entry name" value="PNDRDTASEII"/>
</dbReference>
<dbReference type="PROSITE" id="PS51257">
    <property type="entry name" value="PROKAR_LIPOPROTEIN"/>
    <property type="match status" value="1"/>
</dbReference>
<dbReference type="RefSeq" id="WP_378262534.1">
    <property type="nucleotide sequence ID" value="NZ_JBHUKR010000004.1"/>
</dbReference>
<organism evidence="1 2">
    <name type="scientific">Amycolatopsis pigmentata</name>
    <dbReference type="NCBI Taxonomy" id="450801"/>
    <lineage>
        <taxon>Bacteria</taxon>
        <taxon>Bacillati</taxon>
        <taxon>Actinomycetota</taxon>
        <taxon>Actinomycetes</taxon>
        <taxon>Pseudonocardiales</taxon>
        <taxon>Pseudonocardiaceae</taxon>
        <taxon>Amycolatopsis</taxon>
    </lineage>
</organism>